<keyword evidence="4 8" id="KW-1003">Cell membrane</keyword>
<evidence type="ECO:0000313" key="11">
    <source>
        <dbReference type="Proteomes" id="UP000323565"/>
    </source>
</evidence>
<feature type="transmembrane region" description="Helical" evidence="8">
    <location>
        <begin position="224"/>
        <end position="245"/>
    </location>
</feature>
<evidence type="ECO:0000256" key="4">
    <source>
        <dbReference type="ARBA" id="ARBA00022475"/>
    </source>
</evidence>
<dbReference type="Proteomes" id="UP000323565">
    <property type="component" value="Chromosome"/>
</dbReference>
<feature type="transmembrane region" description="Helical" evidence="8">
    <location>
        <begin position="36"/>
        <end position="56"/>
    </location>
</feature>
<evidence type="ECO:0000256" key="7">
    <source>
        <dbReference type="ARBA" id="ARBA00023136"/>
    </source>
</evidence>
<keyword evidence="7 8" id="KW-0472">Membrane</keyword>
<dbReference type="EMBL" id="CP043031">
    <property type="protein sequence ID" value="QEH92445.1"/>
    <property type="molecule type" value="Genomic_DNA"/>
</dbReference>
<evidence type="ECO:0000256" key="5">
    <source>
        <dbReference type="ARBA" id="ARBA00022692"/>
    </source>
</evidence>
<comment type="similarity">
    <text evidence="2 8">Belongs to the 4-toluene sulfonate uptake permease (TSUP) (TC 2.A.102) family.</text>
</comment>
<organism evidence="10 11">
    <name type="scientific">Dermacoccus abyssi</name>
    <dbReference type="NCBI Taxonomy" id="322596"/>
    <lineage>
        <taxon>Bacteria</taxon>
        <taxon>Bacillati</taxon>
        <taxon>Actinomycetota</taxon>
        <taxon>Actinomycetes</taxon>
        <taxon>Micrococcales</taxon>
        <taxon>Dermacoccaceae</taxon>
        <taxon>Dermacoccus</taxon>
    </lineage>
</organism>
<dbReference type="PANTHER" id="PTHR30269">
    <property type="entry name" value="TRANSMEMBRANE PROTEIN YFCA"/>
    <property type="match status" value="1"/>
</dbReference>
<name>A0ABX5Z661_9MICO</name>
<keyword evidence="3" id="KW-0813">Transport</keyword>
<keyword evidence="6 8" id="KW-1133">Transmembrane helix</keyword>
<keyword evidence="11" id="KW-1185">Reference proteome</keyword>
<reference evidence="10 11" key="1">
    <citation type="submission" date="2019-08" db="EMBL/GenBank/DDBJ databases">
        <title>Dermacoccus abyssi strain HZAU 226, whole genome Nanopore sequencing project.</title>
        <authorList>
            <person name="Guo A."/>
            <person name="Zhang X."/>
            <person name="Ruan Y."/>
            <person name="Liu W."/>
            <person name="Chen Q."/>
            <person name="Gu L."/>
        </authorList>
    </citation>
    <scope>NUCLEOTIDE SEQUENCE [LARGE SCALE GENOMIC DNA]</scope>
    <source>
        <strain evidence="10 11">HZAU 226</strain>
    </source>
</reference>
<feature type="transmembrane region" description="Helical" evidence="8">
    <location>
        <begin position="63"/>
        <end position="88"/>
    </location>
</feature>
<evidence type="ECO:0000256" key="6">
    <source>
        <dbReference type="ARBA" id="ARBA00022989"/>
    </source>
</evidence>
<feature type="transmembrane region" description="Helical" evidence="8">
    <location>
        <begin position="165"/>
        <end position="187"/>
    </location>
</feature>
<evidence type="ECO:0000256" key="9">
    <source>
        <dbReference type="SAM" id="MobiDB-lite"/>
    </source>
</evidence>
<feature type="region of interest" description="Disordered" evidence="9">
    <location>
        <begin position="1"/>
        <end position="31"/>
    </location>
</feature>
<evidence type="ECO:0000256" key="8">
    <source>
        <dbReference type="RuleBase" id="RU363041"/>
    </source>
</evidence>
<dbReference type="PANTHER" id="PTHR30269:SF37">
    <property type="entry name" value="MEMBRANE TRANSPORTER PROTEIN"/>
    <property type="match status" value="1"/>
</dbReference>
<feature type="transmembrane region" description="Helical" evidence="8">
    <location>
        <begin position="257"/>
        <end position="275"/>
    </location>
</feature>
<feature type="transmembrane region" description="Helical" evidence="8">
    <location>
        <begin position="199"/>
        <end position="218"/>
    </location>
</feature>
<dbReference type="InterPro" id="IPR052017">
    <property type="entry name" value="TSUP"/>
</dbReference>
<evidence type="ECO:0000313" key="10">
    <source>
        <dbReference type="EMBL" id="QEH92445.1"/>
    </source>
</evidence>
<feature type="transmembrane region" description="Helical" evidence="8">
    <location>
        <begin position="134"/>
        <end position="153"/>
    </location>
</feature>
<keyword evidence="5 8" id="KW-0812">Transmembrane</keyword>
<protein>
    <recommendedName>
        <fullName evidence="8">Probable membrane transporter protein</fullName>
    </recommendedName>
</protein>
<evidence type="ECO:0000256" key="1">
    <source>
        <dbReference type="ARBA" id="ARBA00004651"/>
    </source>
</evidence>
<feature type="transmembrane region" description="Helical" evidence="8">
    <location>
        <begin position="108"/>
        <end position="127"/>
    </location>
</feature>
<gene>
    <name evidence="10" type="ORF">FV141_01990</name>
</gene>
<comment type="subcellular location">
    <subcellularLocation>
        <location evidence="1 8">Cell membrane</location>
        <topology evidence="1 8">Multi-pass membrane protein</topology>
    </subcellularLocation>
</comment>
<sequence length="276" mass="28719">MKPPPCATLPARPSTSARTRRTGTARHPADRRSCDVGLSGTTFVLLGLLVCAGAFVQRIAGFGLAVVAAPFVVTFAPQVMPAALLLVVLPLPVVEILRNGRDILWRPFGWAIGFRALTMPLGVWVVAHASGDAISLGVAFMVLVAVAGSLTRVRVRAGAVTSSVAGALTGVSATAASIGGPFFSLALQEEQPQRARSTLAPFFLVGSLLSLTGLVVGGQLPRDAWTAGLGWLPFMAVGALLAQPLRHRIDQARFKRVVFALATTSALGVIARVALT</sequence>
<accession>A0ABX5Z661</accession>
<proteinExistence type="inferred from homology"/>
<evidence type="ECO:0000256" key="2">
    <source>
        <dbReference type="ARBA" id="ARBA00009142"/>
    </source>
</evidence>
<dbReference type="InterPro" id="IPR002781">
    <property type="entry name" value="TM_pro_TauE-like"/>
</dbReference>
<dbReference type="Pfam" id="PF01925">
    <property type="entry name" value="TauE"/>
    <property type="match status" value="1"/>
</dbReference>
<evidence type="ECO:0000256" key="3">
    <source>
        <dbReference type="ARBA" id="ARBA00022448"/>
    </source>
</evidence>